<feature type="chain" id="PRO_5038867087" description="DUF4374 domain-containing protein" evidence="1">
    <location>
        <begin position="19"/>
        <end position="384"/>
    </location>
</feature>
<evidence type="ECO:0000313" key="2">
    <source>
        <dbReference type="EMBL" id="HIZ14821.1"/>
    </source>
</evidence>
<dbReference type="Proteomes" id="UP000824014">
    <property type="component" value="Unassembled WGS sequence"/>
</dbReference>
<name>A0A9D2IL27_9BACT</name>
<reference evidence="2" key="2">
    <citation type="submission" date="2021-04" db="EMBL/GenBank/DDBJ databases">
        <authorList>
            <person name="Gilroy R."/>
        </authorList>
    </citation>
    <scope>NUCLEOTIDE SEQUENCE</scope>
    <source>
        <strain evidence="2">ChiHjej11B10-19426</strain>
    </source>
</reference>
<accession>A0A9D2IL27</accession>
<dbReference type="AlphaFoldDB" id="A0A9D2IL27"/>
<evidence type="ECO:0008006" key="4">
    <source>
        <dbReference type="Google" id="ProtNLM"/>
    </source>
</evidence>
<feature type="signal peptide" evidence="1">
    <location>
        <begin position="1"/>
        <end position="18"/>
    </location>
</feature>
<gene>
    <name evidence="2" type="ORF">H9816_02755</name>
</gene>
<keyword evidence="1" id="KW-0732">Signal</keyword>
<proteinExistence type="predicted"/>
<dbReference type="EMBL" id="DXCC01000006">
    <property type="protein sequence ID" value="HIZ14821.1"/>
    <property type="molecule type" value="Genomic_DNA"/>
</dbReference>
<reference evidence="2" key="1">
    <citation type="journal article" date="2021" name="PeerJ">
        <title>Extensive microbial diversity within the chicken gut microbiome revealed by metagenomics and culture.</title>
        <authorList>
            <person name="Gilroy R."/>
            <person name="Ravi A."/>
            <person name="Getino M."/>
            <person name="Pursley I."/>
            <person name="Horton D.L."/>
            <person name="Alikhan N.F."/>
            <person name="Baker D."/>
            <person name="Gharbi K."/>
            <person name="Hall N."/>
            <person name="Watson M."/>
            <person name="Adriaenssens E.M."/>
            <person name="Foster-Nyarko E."/>
            <person name="Jarju S."/>
            <person name="Secka A."/>
            <person name="Antonio M."/>
            <person name="Oren A."/>
            <person name="Chaudhuri R.R."/>
            <person name="La Ragione R."/>
            <person name="Hildebrand F."/>
            <person name="Pallen M.J."/>
        </authorList>
    </citation>
    <scope>NUCLEOTIDE SEQUENCE</scope>
    <source>
        <strain evidence="2">ChiHjej11B10-19426</strain>
    </source>
</reference>
<comment type="caution">
    <text evidence="2">The sequence shown here is derived from an EMBL/GenBank/DDBJ whole genome shotgun (WGS) entry which is preliminary data.</text>
</comment>
<organism evidence="2 3">
    <name type="scientific">Candidatus Tidjanibacter faecipullorum</name>
    <dbReference type="NCBI Taxonomy" id="2838766"/>
    <lineage>
        <taxon>Bacteria</taxon>
        <taxon>Pseudomonadati</taxon>
        <taxon>Bacteroidota</taxon>
        <taxon>Bacteroidia</taxon>
        <taxon>Bacteroidales</taxon>
        <taxon>Rikenellaceae</taxon>
        <taxon>Tidjanibacter</taxon>
    </lineage>
</organism>
<protein>
    <recommendedName>
        <fullName evidence="4">DUF4374 domain-containing protein</fullName>
    </recommendedName>
</protein>
<evidence type="ECO:0000313" key="3">
    <source>
        <dbReference type="Proteomes" id="UP000824014"/>
    </source>
</evidence>
<evidence type="ECO:0000256" key="1">
    <source>
        <dbReference type="SAM" id="SignalP"/>
    </source>
</evidence>
<dbReference type="PROSITE" id="PS51257">
    <property type="entry name" value="PROKAR_LIPOPROTEIN"/>
    <property type="match status" value="1"/>
</dbReference>
<sequence>MKKLFFLLLCLVSVVLTGCSNDHVTNRVWSGTLSRTTDKKQLSRVCLKLSRDTLHIYSNAIFGNGKEALYCRKKKKNTYFFESSQGETFVMTWSHIDKSSNEEILTIEGPDYYMNLVPAVTPNFTKALLGFYEKKDVPSQAAFYLSGQWTGEIIRIRDGQRLSAACVEFEDETLRVYANAIFGRQNEVLREEGFRNGCFYYANNSCVFRLKPSINGQCLTLTGDDFVMNLTPLSGDWEEACAFYLSYDLPHSADAYLFGSYIGQGQGWIESGNVLGFLLGYGPNLMDMLLEVRITFLEGARMRTTVNVRFVNTDMALLSMFGGAGSNGLTETSISSYQVIDDRLIGMDEDGKTDEYIMLPDGNILLPAHQKGDLGYTDIVLYRQ</sequence>